<dbReference type="PANTHER" id="PTHR43244">
    <property type="match status" value="1"/>
</dbReference>
<protein>
    <submittedName>
        <fullName evidence="3">Probable F420-dependent oxidoreductase, MSMEG_4141 family</fullName>
    </submittedName>
</protein>
<dbReference type="InterPro" id="IPR019922">
    <property type="entry name" value="Lucif-like_OxRdatse_MSMEG_4141"/>
</dbReference>
<feature type="domain" description="Luciferase-like" evidence="2">
    <location>
        <begin position="20"/>
        <end position="279"/>
    </location>
</feature>
<dbReference type="PANTHER" id="PTHR43244:SF1">
    <property type="entry name" value="5,10-METHYLENETETRAHYDROMETHANOPTERIN REDUCTASE"/>
    <property type="match status" value="1"/>
</dbReference>
<keyword evidence="4" id="KW-1185">Reference proteome</keyword>
<gene>
    <name evidence="3" type="ORF">SAMN04489712_1092</name>
</gene>
<dbReference type="InterPro" id="IPR050564">
    <property type="entry name" value="F420-G6PD/mer"/>
</dbReference>
<dbReference type="Gene3D" id="3.20.20.30">
    <property type="entry name" value="Luciferase-like domain"/>
    <property type="match status" value="1"/>
</dbReference>
<dbReference type="InterPro" id="IPR036661">
    <property type="entry name" value="Luciferase-like_sf"/>
</dbReference>
<reference evidence="4" key="1">
    <citation type="submission" date="2016-10" db="EMBL/GenBank/DDBJ databases">
        <authorList>
            <person name="Varghese N."/>
            <person name="Submissions S."/>
        </authorList>
    </citation>
    <scope>NUCLEOTIDE SEQUENCE [LARGE SCALE GENOMIC DNA]</scope>
    <source>
        <strain evidence="4">DSM 43163</strain>
    </source>
</reference>
<dbReference type="SUPFAM" id="SSF51679">
    <property type="entry name" value="Bacterial luciferase-like"/>
    <property type="match status" value="1"/>
</dbReference>
<sequence>MTNAVVDDSVEEARGRLGRIGAGLMVPIAPANEWRRTVARLEQAGYGSVWINELIGGRESFAQAGLLLAASERLVVGTSVANLWARHPAAMQGGAAVLADAYPGRFALGIGVSAEVLVEASGQKWERPLQRMRGYLDQMDASTASAPRPAVPFPRLLGALGPKMLALAAERADGALTATMPVEHTRRAREILGPGKLLIVGQIAVPETDPDTARAIARQASALDMPGSPYAKALSGLGYQDADLRDGGTDALVDARSPWGDAETIAARLRAHLDAGADHICVNVLALDLDSAADQFEKLAPALTVL</sequence>
<accession>A0A1H6C7G4</accession>
<evidence type="ECO:0000259" key="2">
    <source>
        <dbReference type="Pfam" id="PF00296"/>
    </source>
</evidence>
<evidence type="ECO:0000256" key="1">
    <source>
        <dbReference type="ARBA" id="ARBA00023002"/>
    </source>
</evidence>
<dbReference type="GO" id="GO:0016705">
    <property type="term" value="F:oxidoreductase activity, acting on paired donors, with incorporation or reduction of molecular oxygen"/>
    <property type="evidence" value="ECO:0007669"/>
    <property type="project" value="InterPro"/>
</dbReference>
<dbReference type="EMBL" id="FNVO01000009">
    <property type="protein sequence ID" value="SEG68565.1"/>
    <property type="molecule type" value="Genomic_DNA"/>
</dbReference>
<evidence type="ECO:0000313" key="4">
    <source>
        <dbReference type="Proteomes" id="UP000236723"/>
    </source>
</evidence>
<name>A0A1H6C7G4_9ACTN</name>
<proteinExistence type="predicted"/>
<dbReference type="InterPro" id="IPR011251">
    <property type="entry name" value="Luciferase-like_dom"/>
</dbReference>
<dbReference type="CDD" id="cd01097">
    <property type="entry name" value="Tetrahydromethanopterin_reductase"/>
    <property type="match status" value="1"/>
</dbReference>
<keyword evidence="1" id="KW-0560">Oxidoreductase</keyword>
<dbReference type="RefSeq" id="WP_103939465.1">
    <property type="nucleotide sequence ID" value="NZ_FNVO01000009.1"/>
</dbReference>
<dbReference type="Pfam" id="PF00296">
    <property type="entry name" value="Bac_luciferase"/>
    <property type="match status" value="1"/>
</dbReference>
<dbReference type="NCBIfam" id="TIGR03620">
    <property type="entry name" value="F420_MSMEG_4141"/>
    <property type="match status" value="1"/>
</dbReference>
<organism evidence="3 4">
    <name type="scientific">Thermomonospora echinospora</name>
    <dbReference type="NCBI Taxonomy" id="1992"/>
    <lineage>
        <taxon>Bacteria</taxon>
        <taxon>Bacillati</taxon>
        <taxon>Actinomycetota</taxon>
        <taxon>Actinomycetes</taxon>
        <taxon>Streptosporangiales</taxon>
        <taxon>Thermomonosporaceae</taxon>
        <taxon>Thermomonospora</taxon>
    </lineage>
</organism>
<evidence type="ECO:0000313" key="3">
    <source>
        <dbReference type="EMBL" id="SEG68565.1"/>
    </source>
</evidence>
<dbReference type="OrthoDB" id="4760590at2"/>
<dbReference type="Proteomes" id="UP000236723">
    <property type="component" value="Unassembled WGS sequence"/>
</dbReference>
<dbReference type="AlphaFoldDB" id="A0A1H6C7G4"/>